<dbReference type="GO" id="GO:0006887">
    <property type="term" value="P:exocytosis"/>
    <property type="evidence" value="ECO:0007669"/>
    <property type="project" value="TreeGrafter"/>
</dbReference>
<dbReference type="GO" id="GO:0006893">
    <property type="term" value="P:Golgi to plasma membrane transport"/>
    <property type="evidence" value="ECO:0007669"/>
    <property type="project" value="TreeGrafter"/>
</dbReference>
<reference evidence="3" key="1">
    <citation type="submission" date="2021-09" db="EMBL/GenBank/DDBJ databases">
        <authorList>
            <person name="Martin H S."/>
        </authorList>
    </citation>
    <scope>NUCLEOTIDE SEQUENCE</scope>
</reference>
<dbReference type="OrthoDB" id="27109at2759"/>
<gene>
    <name evidence="3" type="ORF">DCHRY22_LOCUS3828</name>
</gene>
<dbReference type="PANTHER" id="PTHR16092:SF14">
    <property type="entry name" value="EXOCYST COMPLEX COMPONENT 1 ISOFORM X1"/>
    <property type="match status" value="1"/>
</dbReference>
<dbReference type="GO" id="GO:0000145">
    <property type="term" value="C:exocyst"/>
    <property type="evidence" value="ECO:0007669"/>
    <property type="project" value="TreeGrafter"/>
</dbReference>
<protein>
    <submittedName>
        <fullName evidence="3">(African queen) hypothetical protein</fullName>
    </submittedName>
</protein>
<feature type="region of interest" description="Disordered" evidence="1">
    <location>
        <begin position="406"/>
        <end position="431"/>
    </location>
</feature>
<dbReference type="GO" id="GO:0005886">
    <property type="term" value="C:plasma membrane"/>
    <property type="evidence" value="ECO:0007669"/>
    <property type="project" value="TreeGrafter"/>
</dbReference>
<proteinExistence type="predicted"/>
<dbReference type="EMBL" id="CAKASE010000048">
    <property type="protein sequence ID" value="CAG9562507.1"/>
    <property type="molecule type" value="Genomic_DNA"/>
</dbReference>
<evidence type="ECO:0000313" key="3">
    <source>
        <dbReference type="EMBL" id="CAG9562507.1"/>
    </source>
</evidence>
<organism evidence="3 4">
    <name type="scientific">Danaus chrysippus</name>
    <name type="common">African queen</name>
    <dbReference type="NCBI Taxonomy" id="151541"/>
    <lineage>
        <taxon>Eukaryota</taxon>
        <taxon>Metazoa</taxon>
        <taxon>Ecdysozoa</taxon>
        <taxon>Arthropoda</taxon>
        <taxon>Hexapoda</taxon>
        <taxon>Insecta</taxon>
        <taxon>Pterygota</taxon>
        <taxon>Neoptera</taxon>
        <taxon>Endopterygota</taxon>
        <taxon>Lepidoptera</taxon>
        <taxon>Glossata</taxon>
        <taxon>Ditrysia</taxon>
        <taxon>Papilionoidea</taxon>
        <taxon>Nymphalidae</taxon>
        <taxon>Danainae</taxon>
        <taxon>Danaini</taxon>
        <taxon>Danaina</taxon>
        <taxon>Danaus</taxon>
        <taxon>Anosia</taxon>
    </lineage>
</organism>
<keyword evidence="4" id="KW-1185">Reference proteome</keyword>
<sequence>MKLEEVKTNIGLDAAVSVDVVNADGKAQKLSVEGGALVLTEGSSRLRCWPIHNIKIKTDLSGGVSIEAGGETLSWTSNIERCKTSLNRLTQIVITASLPVGMGQPSDAALAALLEDSEPDDTDAERRVKRLGDRLARLDALNVAGMLAAATEGGGAQLAAKLEAGSAAGTALSTRLSRLEALTRAAPAALHARSGAARSDAAARALLVELTEIYEWLDNPALKDLDTLSEISLATVDGRARALRAAEALRNALRGERTASTARLRLGAVRERLRRLARAKDNLAALLARHLNNALIHLANEAHAPTPNTRRSHHSELMPYAPFMRWLKDMDDKAYDGLVKVYVSTWSRVHEREARVWCDGARTSLNTQSATVDDLLDEVLTMVETTCNAEQDFCTQFFYLDVDVKSDNSDGERSEKSDGGERNEQKKSTSETKKLLGELFPALETELVSLVGSIEKHEPYGAMRALACVGRRVLGEGGEGSEVCAGEARWSRAALAAVAVAAKRGADRAVADRLAALNDAVKQAAKKPKCGILSFIPELEEMSSVCESIFARGRRADLDRWYLSLATAMLRTIQLAEHPRTPRAVVQMENYHRLHACVSSLRVTALDSLRRDARMRYSEALKQYVTQYFGRPLEKLAQFFERVGEAVASGVKEDEVCYRTAFSKHELRRLLALYPAHEVRKSLHRLYRTVEKHLSEEGGLLQVVWRAMQEEFIAQHVALQARIASCYPGAGLTLPLSTQDILDAFSDIAREH</sequence>
<dbReference type="InterPro" id="IPR048628">
    <property type="entry name" value="Sec3_C"/>
</dbReference>
<evidence type="ECO:0000256" key="1">
    <source>
        <dbReference type="SAM" id="MobiDB-lite"/>
    </source>
</evidence>
<dbReference type="PANTHER" id="PTHR16092">
    <property type="entry name" value="SEC3/SYNTAXIN-RELATED"/>
    <property type="match status" value="1"/>
</dbReference>
<accession>A0A8J2QGR7</accession>
<dbReference type="GO" id="GO:0005546">
    <property type="term" value="F:phosphatidylinositol-4,5-bisphosphate binding"/>
    <property type="evidence" value="ECO:0007669"/>
    <property type="project" value="TreeGrafter"/>
</dbReference>
<dbReference type="AlphaFoldDB" id="A0A8J2QGR7"/>
<feature type="domain" description="Exocyst complex component Sec3 C-terminal" evidence="2">
    <location>
        <begin position="422"/>
        <end position="729"/>
    </location>
</feature>
<name>A0A8J2QGR7_9NEOP</name>
<evidence type="ECO:0000313" key="4">
    <source>
        <dbReference type="Proteomes" id="UP000789524"/>
    </source>
</evidence>
<dbReference type="Pfam" id="PF20654">
    <property type="entry name" value="Sec3_C-term"/>
    <property type="match status" value="1"/>
</dbReference>
<evidence type="ECO:0000259" key="2">
    <source>
        <dbReference type="Pfam" id="PF20654"/>
    </source>
</evidence>
<dbReference type="Proteomes" id="UP000789524">
    <property type="component" value="Unassembled WGS sequence"/>
</dbReference>
<comment type="caution">
    <text evidence="3">The sequence shown here is derived from an EMBL/GenBank/DDBJ whole genome shotgun (WGS) entry which is preliminary data.</text>
</comment>